<evidence type="ECO:0000313" key="2">
    <source>
        <dbReference type="Proteomes" id="UP000250043"/>
    </source>
</evidence>
<protein>
    <submittedName>
        <fullName evidence="1">Uncharacterized protein</fullName>
    </submittedName>
</protein>
<accession>A0A8E2DDG4</accession>
<organism evidence="1 2">
    <name type="scientific">Obba rivulosa</name>
    <dbReference type="NCBI Taxonomy" id="1052685"/>
    <lineage>
        <taxon>Eukaryota</taxon>
        <taxon>Fungi</taxon>
        <taxon>Dikarya</taxon>
        <taxon>Basidiomycota</taxon>
        <taxon>Agaricomycotina</taxon>
        <taxon>Agaricomycetes</taxon>
        <taxon>Polyporales</taxon>
        <taxon>Gelatoporiaceae</taxon>
        <taxon>Obba</taxon>
    </lineage>
</organism>
<dbReference type="EMBL" id="KV722851">
    <property type="protein sequence ID" value="OCH83710.1"/>
    <property type="molecule type" value="Genomic_DNA"/>
</dbReference>
<name>A0A8E2DDG4_9APHY</name>
<proteinExistence type="predicted"/>
<feature type="non-terminal residue" evidence="1">
    <location>
        <position position="1"/>
    </location>
</feature>
<keyword evidence="2" id="KW-1185">Reference proteome</keyword>
<dbReference type="Proteomes" id="UP000250043">
    <property type="component" value="Unassembled WGS sequence"/>
</dbReference>
<dbReference type="AlphaFoldDB" id="A0A8E2DDG4"/>
<gene>
    <name evidence="1" type="ORF">OBBRIDRAFT_714772</name>
</gene>
<feature type="non-terminal residue" evidence="1">
    <location>
        <position position="93"/>
    </location>
</feature>
<reference evidence="1 2" key="1">
    <citation type="submission" date="2016-07" db="EMBL/GenBank/DDBJ databases">
        <title>Draft genome of the white-rot fungus Obba rivulosa 3A-2.</title>
        <authorList>
            <consortium name="DOE Joint Genome Institute"/>
            <person name="Miettinen O."/>
            <person name="Riley R."/>
            <person name="Acob R."/>
            <person name="Barry K."/>
            <person name="Cullen D."/>
            <person name="De Vries R."/>
            <person name="Hainaut M."/>
            <person name="Hatakka A."/>
            <person name="Henrissat B."/>
            <person name="Hilden K."/>
            <person name="Kuo R."/>
            <person name="Labutti K."/>
            <person name="Lipzen A."/>
            <person name="Makela M.R."/>
            <person name="Sandor L."/>
            <person name="Spatafora J.W."/>
            <person name="Grigoriev I.V."/>
            <person name="Hibbett D.S."/>
        </authorList>
    </citation>
    <scope>NUCLEOTIDE SEQUENCE [LARGE SCALE GENOMIC DNA]</scope>
    <source>
        <strain evidence="1 2">3A-2</strain>
    </source>
</reference>
<sequence>FVLNVQHDCNRGNCQPSGTHFRKQERIETMLTEAVIEHAAMDLYIVNTHFFYHLHLLWKIMPRHLITLTPLFADQYRHHCKLAAHLRVTSQAK</sequence>
<dbReference type="OrthoDB" id="2752658at2759"/>
<evidence type="ECO:0000313" key="1">
    <source>
        <dbReference type="EMBL" id="OCH83710.1"/>
    </source>
</evidence>